<dbReference type="EMBL" id="RDQH01000338">
    <property type="protein sequence ID" value="RXH81045.1"/>
    <property type="molecule type" value="Genomic_DNA"/>
</dbReference>
<keyword evidence="2" id="KW-1185">Reference proteome</keyword>
<reference evidence="1 2" key="1">
    <citation type="submission" date="2018-10" db="EMBL/GenBank/DDBJ databases">
        <title>A high-quality apple genome assembly.</title>
        <authorList>
            <person name="Hu J."/>
        </authorList>
    </citation>
    <scope>NUCLEOTIDE SEQUENCE [LARGE SCALE GENOMIC DNA]</scope>
    <source>
        <strain evidence="2">cv. HFTH1</strain>
        <tissue evidence="1">Young leaf</tissue>
    </source>
</reference>
<sequence length="141" mass="16578">MIKKDEDNTAFLDGLTEKKIDVFADWEKNFEAYPVIEVFHWWLQPHRHARFYGLHLSSARIAVVGNVGLREMLEDNVSGSIREEDNVSGSQRDSDLFYFFMNSKLYLKILYRRCLMEVAGISRVVNVRVRIFPSKRVTNKF</sequence>
<comment type="caution">
    <text evidence="1">The sequence shown here is derived from an EMBL/GenBank/DDBJ whole genome shotgun (WGS) entry which is preliminary data.</text>
</comment>
<gene>
    <name evidence="1" type="ORF">DVH24_004959</name>
</gene>
<organism evidence="1 2">
    <name type="scientific">Malus domestica</name>
    <name type="common">Apple</name>
    <name type="synonym">Pyrus malus</name>
    <dbReference type="NCBI Taxonomy" id="3750"/>
    <lineage>
        <taxon>Eukaryota</taxon>
        <taxon>Viridiplantae</taxon>
        <taxon>Streptophyta</taxon>
        <taxon>Embryophyta</taxon>
        <taxon>Tracheophyta</taxon>
        <taxon>Spermatophyta</taxon>
        <taxon>Magnoliopsida</taxon>
        <taxon>eudicotyledons</taxon>
        <taxon>Gunneridae</taxon>
        <taxon>Pentapetalae</taxon>
        <taxon>rosids</taxon>
        <taxon>fabids</taxon>
        <taxon>Rosales</taxon>
        <taxon>Rosaceae</taxon>
        <taxon>Amygdaloideae</taxon>
        <taxon>Maleae</taxon>
        <taxon>Malus</taxon>
    </lineage>
</organism>
<evidence type="ECO:0000313" key="1">
    <source>
        <dbReference type="EMBL" id="RXH81045.1"/>
    </source>
</evidence>
<protein>
    <submittedName>
        <fullName evidence="1">Uncharacterized protein</fullName>
    </submittedName>
</protein>
<dbReference type="Proteomes" id="UP000290289">
    <property type="component" value="Chromosome 12"/>
</dbReference>
<accession>A0A498IFZ7</accession>
<name>A0A498IFZ7_MALDO</name>
<proteinExistence type="predicted"/>
<dbReference type="AlphaFoldDB" id="A0A498IFZ7"/>
<evidence type="ECO:0000313" key="2">
    <source>
        <dbReference type="Proteomes" id="UP000290289"/>
    </source>
</evidence>